<dbReference type="EMBL" id="CAJOBG010018263">
    <property type="protein sequence ID" value="CAF4314651.1"/>
    <property type="molecule type" value="Genomic_DNA"/>
</dbReference>
<keyword evidence="7" id="KW-0695">RNA-directed DNA polymerase</keyword>
<comment type="caution">
    <text evidence="8">The sequence shown here is derived from an EMBL/GenBank/DDBJ whole genome shotgun (WGS) entry which is preliminary data.</text>
</comment>
<evidence type="ECO:0000256" key="5">
    <source>
        <dbReference type="ARBA" id="ARBA00022759"/>
    </source>
</evidence>
<proteinExistence type="predicted"/>
<evidence type="ECO:0000256" key="2">
    <source>
        <dbReference type="ARBA" id="ARBA00022679"/>
    </source>
</evidence>
<gene>
    <name evidence="8" type="ORF">OVN521_LOCUS31771</name>
</gene>
<accession>A0A820IQ02</accession>
<dbReference type="GO" id="GO:0003964">
    <property type="term" value="F:RNA-directed DNA polymerase activity"/>
    <property type="evidence" value="ECO:0007669"/>
    <property type="project" value="UniProtKB-KW"/>
</dbReference>
<keyword evidence="5" id="KW-0255">Endonuclease</keyword>
<dbReference type="InterPro" id="IPR043502">
    <property type="entry name" value="DNA/RNA_pol_sf"/>
</dbReference>
<dbReference type="GO" id="GO:0004519">
    <property type="term" value="F:endonuclease activity"/>
    <property type="evidence" value="ECO:0007669"/>
    <property type="project" value="UniProtKB-KW"/>
</dbReference>
<name>A0A820IQ02_9BILA</name>
<dbReference type="GO" id="GO:0006508">
    <property type="term" value="P:proteolysis"/>
    <property type="evidence" value="ECO:0007669"/>
    <property type="project" value="UniProtKB-KW"/>
</dbReference>
<evidence type="ECO:0000256" key="1">
    <source>
        <dbReference type="ARBA" id="ARBA00022670"/>
    </source>
</evidence>
<dbReference type="SUPFAM" id="SSF56672">
    <property type="entry name" value="DNA/RNA polymerases"/>
    <property type="match status" value="1"/>
</dbReference>
<protein>
    <submittedName>
        <fullName evidence="8">Uncharacterized protein</fullName>
    </submittedName>
</protein>
<keyword evidence="2" id="KW-0808">Transferase</keyword>
<dbReference type="Proteomes" id="UP000663866">
    <property type="component" value="Unassembled WGS sequence"/>
</dbReference>
<feature type="non-terminal residue" evidence="8">
    <location>
        <position position="34"/>
    </location>
</feature>
<dbReference type="GO" id="GO:0008233">
    <property type="term" value="F:peptidase activity"/>
    <property type="evidence" value="ECO:0007669"/>
    <property type="project" value="UniProtKB-KW"/>
</dbReference>
<evidence type="ECO:0000256" key="6">
    <source>
        <dbReference type="ARBA" id="ARBA00022801"/>
    </source>
</evidence>
<evidence type="ECO:0000256" key="3">
    <source>
        <dbReference type="ARBA" id="ARBA00022695"/>
    </source>
</evidence>
<sequence length="34" mass="4008">MKSGFWQVPIKEEDKHKTAFITPDGLYEWNVLAQ</sequence>
<keyword evidence="3" id="KW-0548">Nucleotidyltransferase</keyword>
<dbReference type="FunFam" id="3.10.10.10:FF:000007">
    <property type="entry name" value="Retrovirus-related Pol polyprotein from transposon 17.6-like Protein"/>
    <property type="match status" value="1"/>
</dbReference>
<dbReference type="Gene3D" id="3.10.10.10">
    <property type="entry name" value="HIV Type 1 Reverse Transcriptase, subunit A, domain 1"/>
    <property type="match status" value="1"/>
</dbReference>
<keyword evidence="9" id="KW-1185">Reference proteome</keyword>
<organism evidence="8 9">
    <name type="scientific">Rotaria magnacalcarata</name>
    <dbReference type="NCBI Taxonomy" id="392030"/>
    <lineage>
        <taxon>Eukaryota</taxon>
        <taxon>Metazoa</taxon>
        <taxon>Spiralia</taxon>
        <taxon>Gnathifera</taxon>
        <taxon>Rotifera</taxon>
        <taxon>Eurotatoria</taxon>
        <taxon>Bdelloidea</taxon>
        <taxon>Philodinida</taxon>
        <taxon>Philodinidae</taxon>
        <taxon>Rotaria</taxon>
    </lineage>
</organism>
<keyword evidence="6" id="KW-0378">Hydrolase</keyword>
<reference evidence="8" key="1">
    <citation type="submission" date="2021-02" db="EMBL/GenBank/DDBJ databases">
        <authorList>
            <person name="Nowell W R."/>
        </authorList>
    </citation>
    <scope>NUCLEOTIDE SEQUENCE</scope>
</reference>
<evidence type="ECO:0000313" key="8">
    <source>
        <dbReference type="EMBL" id="CAF4314651.1"/>
    </source>
</evidence>
<keyword evidence="4" id="KW-0540">Nuclease</keyword>
<evidence type="ECO:0000256" key="7">
    <source>
        <dbReference type="ARBA" id="ARBA00022918"/>
    </source>
</evidence>
<evidence type="ECO:0000256" key="4">
    <source>
        <dbReference type="ARBA" id="ARBA00022722"/>
    </source>
</evidence>
<dbReference type="AlphaFoldDB" id="A0A820IQ02"/>
<evidence type="ECO:0000313" key="9">
    <source>
        <dbReference type="Proteomes" id="UP000663866"/>
    </source>
</evidence>
<keyword evidence="1" id="KW-0645">Protease</keyword>